<gene>
    <name evidence="1" type="ORF">BIW53_08735</name>
</gene>
<dbReference type="Proteomes" id="UP000180253">
    <property type="component" value="Unassembled WGS sequence"/>
</dbReference>
<evidence type="ECO:0000313" key="1">
    <source>
        <dbReference type="EMBL" id="OHU95892.1"/>
    </source>
</evidence>
<reference evidence="1 2" key="1">
    <citation type="submission" date="2016-10" db="EMBL/GenBank/DDBJ databases">
        <title>Pseudoalteromonas amylolytica sp. nov., isolated from the surface seawater.</title>
        <authorList>
            <person name="Wu Y.-H."/>
            <person name="Cheng H."/>
            <person name="Jin X.-B."/>
            <person name="Wang C.-S."/>
            <person name="Xu X.-W."/>
        </authorList>
    </citation>
    <scope>NUCLEOTIDE SEQUENCE [LARGE SCALE GENOMIC DNA]</scope>
    <source>
        <strain evidence="1 2">JCM 12483</strain>
    </source>
</reference>
<comment type="caution">
    <text evidence="1">The sequence shown here is derived from an EMBL/GenBank/DDBJ whole genome shotgun (WGS) entry which is preliminary data.</text>
</comment>
<proteinExistence type="predicted"/>
<dbReference type="AlphaFoldDB" id="A0A1S1N8Y0"/>
<evidence type="ECO:0000313" key="2">
    <source>
        <dbReference type="Proteomes" id="UP000180253"/>
    </source>
</evidence>
<name>A0A1S1N8Y0_9GAMM</name>
<dbReference type="EMBL" id="MNAN01000028">
    <property type="protein sequence ID" value="OHU95892.1"/>
    <property type="molecule type" value="Genomic_DNA"/>
</dbReference>
<protein>
    <submittedName>
        <fullName evidence="1">Uncharacterized protein</fullName>
    </submittedName>
</protein>
<keyword evidence="2" id="KW-1185">Reference proteome</keyword>
<sequence length="67" mass="7619">MGCYGNASVYRVTQHLLSAAFSLCETLKTVFICNEHYIAPPFTTAQLTSNQKKVNKMHWCKPKINKL</sequence>
<dbReference type="STRING" id="327939.BIW53_08735"/>
<organism evidence="1 2">
    <name type="scientific">Pseudoalteromonas byunsanensis</name>
    <dbReference type="NCBI Taxonomy" id="327939"/>
    <lineage>
        <taxon>Bacteria</taxon>
        <taxon>Pseudomonadati</taxon>
        <taxon>Pseudomonadota</taxon>
        <taxon>Gammaproteobacteria</taxon>
        <taxon>Alteromonadales</taxon>
        <taxon>Pseudoalteromonadaceae</taxon>
        <taxon>Pseudoalteromonas</taxon>
    </lineage>
</organism>
<accession>A0A1S1N8Y0</accession>